<accession>A0A2H5AJJ7</accession>
<dbReference type="InterPro" id="IPR027417">
    <property type="entry name" value="P-loop_NTPase"/>
</dbReference>
<dbReference type="RefSeq" id="YP_009447901.1">
    <property type="nucleotide sequence ID" value="NC_036579.1"/>
</dbReference>
<evidence type="ECO:0000313" key="2">
    <source>
        <dbReference type="Proteomes" id="UP000242696"/>
    </source>
</evidence>
<dbReference type="GeneID" id="35414721"/>
<protein>
    <submittedName>
        <fullName evidence="1">ORF77</fullName>
    </submittedName>
</protein>
<keyword evidence="2" id="KW-1185">Reference proteome</keyword>
<evidence type="ECO:0000313" key="1">
    <source>
        <dbReference type="EMBL" id="AUG72323.1"/>
    </source>
</evidence>
<dbReference type="OrthoDB" id="9152at10239"/>
<proteinExistence type="predicted"/>
<dbReference type="EMBL" id="MG271984">
    <property type="protein sequence ID" value="AUG72323.1"/>
    <property type="molecule type" value="Genomic_DNA"/>
</dbReference>
<dbReference type="Proteomes" id="UP000242696">
    <property type="component" value="Segment"/>
</dbReference>
<dbReference type="SUPFAM" id="SSF52540">
    <property type="entry name" value="P-loop containing nucleoside triphosphate hydrolases"/>
    <property type="match status" value="1"/>
</dbReference>
<dbReference type="Gene3D" id="3.40.50.300">
    <property type="entry name" value="P-loop containing nucleotide triphosphate hydrolases"/>
    <property type="match status" value="1"/>
</dbReference>
<reference evidence="1" key="1">
    <citation type="journal article" date="2018" name="Arch. Virol.">
        <title>Complete genome sequence and analysis of ictalurid herpesvirus 2.</title>
        <authorList>
            <person name="Borzak R."/>
            <person name="Haluk T."/>
            <person name="Bartha D."/>
            <person name="Doszpoly A."/>
        </authorList>
    </citation>
    <scope>NUCLEOTIDE SEQUENCE</scope>
    <source>
        <strain evidence="1">760/94</strain>
    </source>
</reference>
<dbReference type="KEGG" id="vg:35414721"/>
<name>A0A2H5AJJ7_9VIRU</name>
<organism evidence="1">
    <name type="scientific">black bullhead herpesvirus</name>
    <dbReference type="NCBI Taxonomy" id="508441"/>
    <lineage>
        <taxon>Viruses</taxon>
        <taxon>Duplodnaviria</taxon>
        <taxon>Heunggongvirae</taxon>
        <taxon>Peploviricota</taxon>
        <taxon>Herviviricetes</taxon>
        <taxon>Herpesvirales</taxon>
        <taxon>Alloherpesviridae</taxon>
        <taxon>Ictavirus</taxon>
        <taxon>Ictavirus ictaluridallo2</taxon>
    </lineage>
</organism>
<sequence length="221" mass="25058">MADDKRIEYPVLTREIALKIIPEAEDVVDDFFDEVPADDRVVVGPLMTKQDAPDPVRYTIAFAGRMGSGKDHACDYLIERLGGVKVHIFASGLNRAMDFLCRPIDKSIDRPFLQALGDLGRRVDPHFWLRRTINEIITPLSHLGLPIFITGVRYIPEIEVLKTMGIETVLLRRPSIITGGSEEMHPSERAFDGYRGEWEIINDGTVQEFEAKVWTVFNSIF</sequence>